<dbReference type="EMBL" id="BMAW01074389">
    <property type="protein sequence ID" value="GFT92054.1"/>
    <property type="molecule type" value="Genomic_DNA"/>
</dbReference>
<protein>
    <submittedName>
        <fullName evidence="2">Uncharacterized protein</fullName>
    </submittedName>
</protein>
<dbReference type="AlphaFoldDB" id="A0A8X6UAT9"/>
<name>A0A8X6UAT9_NEPPI</name>
<proteinExistence type="predicted"/>
<gene>
    <name evidence="2" type="ORF">NPIL_491641</name>
</gene>
<feature type="region of interest" description="Disordered" evidence="1">
    <location>
        <begin position="15"/>
        <end position="35"/>
    </location>
</feature>
<feature type="compositionally biased region" description="Polar residues" evidence="1">
    <location>
        <begin position="18"/>
        <end position="27"/>
    </location>
</feature>
<evidence type="ECO:0000256" key="1">
    <source>
        <dbReference type="SAM" id="MobiDB-lite"/>
    </source>
</evidence>
<sequence>MFGHVFKDLAEEEKTFHASDNVSSQDYNELRSENPRAVKEHQHDCLKIKVWRELAIDKMIKTFLFQNKKLCVSRYFKVQRYA</sequence>
<comment type="caution">
    <text evidence="2">The sequence shown here is derived from an EMBL/GenBank/DDBJ whole genome shotgun (WGS) entry which is preliminary data.</text>
</comment>
<keyword evidence="3" id="KW-1185">Reference proteome</keyword>
<organism evidence="2 3">
    <name type="scientific">Nephila pilipes</name>
    <name type="common">Giant wood spider</name>
    <name type="synonym">Nephila maculata</name>
    <dbReference type="NCBI Taxonomy" id="299642"/>
    <lineage>
        <taxon>Eukaryota</taxon>
        <taxon>Metazoa</taxon>
        <taxon>Ecdysozoa</taxon>
        <taxon>Arthropoda</taxon>
        <taxon>Chelicerata</taxon>
        <taxon>Arachnida</taxon>
        <taxon>Araneae</taxon>
        <taxon>Araneomorphae</taxon>
        <taxon>Entelegynae</taxon>
        <taxon>Araneoidea</taxon>
        <taxon>Nephilidae</taxon>
        <taxon>Nephila</taxon>
    </lineage>
</organism>
<evidence type="ECO:0000313" key="3">
    <source>
        <dbReference type="Proteomes" id="UP000887013"/>
    </source>
</evidence>
<evidence type="ECO:0000313" key="2">
    <source>
        <dbReference type="EMBL" id="GFT92054.1"/>
    </source>
</evidence>
<reference evidence="2" key="1">
    <citation type="submission" date="2020-08" db="EMBL/GenBank/DDBJ databases">
        <title>Multicomponent nature underlies the extraordinary mechanical properties of spider dragline silk.</title>
        <authorList>
            <person name="Kono N."/>
            <person name="Nakamura H."/>
            <person name="Mori M."/>
            <person name="Yoshida Y."/>
            <person name="Ohtoshi R."/>
            <person name="Malay A.D."/>
            <person name="Moran D.A.P."/>
            <person name="Tomita M."/>
            <person name="Numata K."/>
            <person name="Arakawa K."/>
        </authorList>
    </citation>
    <scope>NUCLEOTIDE SEQUENCE</scope>
</reference>
<accession>A0A8X6UAT9</accession>
<dbReference type="Proteomes" id="UP000887013">
    <property type="component" value="Unassembled WGS sequence"/>
</dbReference>